<dbReference type="AlphaFoldDB" id="A0A8X6LGB1"/>
<proteinExistence type="predicted"/>
<dbReference type="Proteomes" id="UP000887116">
    <property type="component" value="Unassembled WGS sequence"/>
</dbReference>
<reference evidence="1" key="1">
    <citation type="submission" date="2020-07" db="EMBL/GenBank/DDBJ databases">
        <title>Multicomponent nature underlies the extraordinary mechanical properties of spider dragline silk.</title>
        <authorList>
            <person name="Kono N."/>
            <person name="Nakamura H."/>
            <person name="Mori M."/>
            <person name="Yoshida Y."/>
            <person name="Ohtoshi R."/>
            <person name="Malay A.D."/>
            <person name="Moran D.A.P."/>
            <person name="Tomita M."/>
            <person name="Numata K."/>
            <person name="Arakawa K."/>
        </authorList>
    </citation>
    <scope>NUCLEOTIDE SEQUENCE</scope>
</reference>
<protein>
    <submittedName>
        <fullName evidence="1">Uncharacterized protein</fullName>
    </submittedName>
</protein>
<accession>A0A8X6LGB1</accession>
<dbReference type="EMBL" id="BMAO01006258">
    <property type="protein sequence ID" value="GFR07342.1"/>
    <property type="molecule type" value="Genomic_DNA"/>
</dbReference>
<evidence type="ECO:0000313" key="1">
    <source>
        <dbReference type="EMBL" id="GFR07342.1"/>
    </source>
</evidence>
<organism evidence="1 2">
    <name type="scientific">Trichonephila clavata</name>
    <name type="common">Joro spider</name>
    <name type="synonym">Nephila clavata</name>
    <dbReference type="NCBI Taxonomy" id="2740835"/>
    <lineage>
        <taxon>Eukaryota</taxon>
        <taxon>Metazoa</taxon>
        <taxon>Ecdysozoa</taxon>
        <taxon>Arthropoda</taxon>
        <taxon>Chelicerata</taxon>
        <taxon>Arachnida</taxon>
        <taxon>Araneae</taxon>
        <taxon>Araneomorphae</taxon>
        <taxon>Entelegynae</taxon>
        <taxon>Araneoidea</taxon>
        <taxon>Nephilidae</taxon>
        <taxon>Trichonephila</taxon>
    </lineage>
</organism>
<comment type="caution">
    <text evidence="1">The sequence shown here is derived from an EMBL/GenBank/DDBJ whole genome shotgun (WGS) entry which is preliminary data.</text>
</comment>
<evidence type="ECO:0000313" key="2">
    <source>
        <dbReference type="Proteomes" id="UP000887116"/>
    </source>
</evidence>
<sequence length="84" mass="9320">MVETAVGTGIPLLEMFVAVEKTCRSRDAGSTLMELQAYRRTHIDCMIGSSPILLQRIITNTSPQCPGCSKYVSHSMNICRSKER</sequence>
<name>A0A8X6LGB1_TRICU</name>
<gene>
    <name evidence="1" type="ORF">TNCT_627661</name>
</gene>
<keyword evidence="2" id="KW-1185">Reference proteome</keyword>